<sequence>MAENVTNELLLEHLKRIPDRLTRVDGGLGDVMTELRAHKAILGSLVSSEAVRDGRIADISQRLERIETRLDLREAE</sequence>
<dbReference type="RefSeq" id="WP_123643972.1">
    <property type="nucleotide sequence ID" value="NZ_ML119093.1"/>
</dbReference>
<dbReference type="EMBL" id="RDRB01000014">
    <property type="protein sequence ID" value="ROT95824.1"/>
    <property type="molecule type" value="Genomic_DNA"/>
</dbReference>
<name>A0A3N2QKV6_9RHOB</name>
<evidence type="ECO:0000313" key="1">
    <source>
        <dbReference type="EMBL" id="ROT95824.1"/>
    </source>
</evidence>
<evidence type="ECO:0000313" key="2">
    <source>
        <dbReference type="Proteomes" id="UP000268016"/>
    </source>
</evidence>
<gene>
    <name evidence="1" type="ORF">EAT49_19355</name>
</gene>
<proteinExistence type="predicted"/>
<dbReference type="AlphaFoldDB" id="A0A3N2QKV6"/>
<accession>A0A3N2QKV6</accession>
<reference evidence="1 2" key="1">
    <citation type="submission" date="2018-10" db="EMBL/GenBank/DDBJ databases">
        <title>Histidinibacterium lentulum gen. nov., sp. nov., a marine bacterium from the culture broth of Picochlorum sp. 122.</title>
        <authorList>
            <person name="Wang G."/>
        </authorList>
    </citation>
    <scope>NUCLEOTIDE SEQUENCE [LARGE SCALE GENOMIC DNA]</scope>
    <source>
        <strain evidence="1 2">B17</strain>
    </source>
</reference>
<protein>
    <submittedName>
        <fullName evidence="1">Uncharacterized protein</fullName>
    </submittedName>
</protein>
<dbReference type="OrthoDB" id="7282689at2"/>
<organism evidence="1 2">
    <name type="scientific">Histidinibacterium lentulum</name>
    <dbReference type="NCBI Taxonomy" id="2480588"/>
    <lineage>
        <taxon>Bacteria</taxon>
        <taxon>Pseudomonadati</taxon>
        <taxon>Pseudomonadota</taxon>
        <taxon>Alphaproteobacteria</taxon>
        <taxon>Rhodobacterales</taxon>
        <taxon>Paracoccaceae</taxon>
        <taxon>Histidinibacterium</taxon>
    </lineage>
</organism>
<dbReference type="Proteomes" id="UP000268016">
    <property type="component" value="Unassembled WGS sequence"/>
</dbReference>
<comment type="caution">
    <text evidence="1">The sequence shown here is derived from an EMBL/GenBank/DDBJ whole genome shotgun (WGS) entry which is preliminary data.</text>
</comment>
<keyword evidence="2" id="KW-1185">Reference proteome</keyword>